<dbReference type="EMBL" id="JADBEM010000001">
    <property type="protein sequence ID" value="MBE1607725.1"/>
    <property type="molecule type" value="Genomic_DNA"/>
</dbReference>
<keyword evidence="3" id="KW-1185">Reference proteome</keyword>
<dbReference type="Proteomes" id="UP000638648">
    <property type="component" value="Unassembled WGS sequence"/>
</dbReference>
<evidence type="ECO:0000313" key="2">
    <source>
        <dbReference type="EMBL" id="MBE1607725.1"/>
    </source>
</evidence>
<feature type="compositionally biased region" description="Basic and acidic residues" evidence="1">
    <location>
        <begin position="23"/>
        <end position="34"/>
    </location>
</feature>
<feature type="region of interest" description="Disordered" evidence="1">
    <location>
        <begin position="21"/>
        <end position="69"/>
    </location>
</feature>
<protein>
    <submittedName>
        <fullName evidence="2">Uncharacterized protein</fullName>
    </submittedName>
</protein>
<feature type="compositionally biased region" description="Basic and acidic residues" evidence="1">
    <location>
        <begin position="60"/>
        <end position="69"/>
    </location>
</feature>
<comment type="caution">
    <text evidence="2">The sequence shown here is derived from an EMBL/GenBank/DDBJ whole genome shotgun (WGS) entry which is preliminary data.</text>
</comment>
<dbReference type="AlphaFoldDB" id="A0A927RD34"/>
<evidence type="ECO:0000313" key="3">
    <source>
        <dbReference type="Proteomes" id="UP000638648"/>
    </source>
</evidence>
<name>A0A927RD34_9ACTN</name>
<accession>A0A927RD34</accession>
<proteinExistence type="predicted"/>
<reference evidence="2" key="1">
    <citation type="submission" date="2020-10" db="EMBL/GenBank/DDBJ databases">
        <title>Sequencing the genomes of 1000 actinobacteria strains.</title>
        <authorList>
            <person name="Klenk H.-P."/>
        </authorList>
    </citation>
    <scope>NUCLEOTIDE SEQUENCE</scope>
    <source>
        <strain evidence="2">DSM 45354</strain>
    </source>
</reference>
<evidence type="ECO:0000256" key="1">
    <source>
        <dbReference type="SAM" id="MobiDB-lite"/>
    </source>
</evidence>
<organism evidence="2 3">
    <name type="scientific">Actinopolymorpha pittospori</name>
    <dbReference type="NCBI Taxonomy" id="648752"/>
    <lineage>
        <taxon>Bacteria</taxon>
        <taxon>Bacillati</taxon>
        <taxon>Actinomycetota</taxon>
        <taxon>Actinomycetes</taxon>
        <taxon>Propionibacteriales</taxon>
        <taxon>Actinopolymorphaceae</taxon>
        <taxon>Actinopolymorpha</taxon>
    </lineage>
</organism>
<sequence length="187" mass="20718">MATARGSGWFTQVTEFLRRCVGPRRDVASREPADPGRTLVPDPSGPPGPGGRADLTVSPPEERGERPGRVERWRQVLQRWWEGSDSWRDPLDRWWDGVDTGRAPSGPPIERLAADLHRLSAESVRLHADSRMSARAFHLHAAELAYDETLLLACEALGVDTGGATAPLPSIRRLEIEVELTRCGLVW</sequence>
<dbReference type="RefSeq" id="WP_192751628.1">
    <property type="nucleotide sequence ID" value="NZ_BAABJL010000040.1"/>
</dbReference>
<gene>
    <name evidence="2" type="ORF">HEB94_004573</name>
</gene>